<dbReference type="Gene3D" id="3.40.390.10">
    <property type="entry name" value="Collagenase (Catalytic Domain)"/>
    <property type="match status" value="1"/>
</dbReference>
<dbReference type="AlphaFoldDB" id="E1ZT95"/>
<protein>
    <recommendedName>
        <fullName evidence="12">Peptidase M3A/M3B catalytic domain-containing protein</fullName>
    </recommendedName>
</protein>
<dbReference type="InterPro" id="IPR045090">
    <property type="entry name" value="Pept_M3A_M3B"/>
</dbReference>
<dbReference type="RefSeq" id="XP_005843037.1">
    <property type="nucleotide sequence ID" value="XM_005842975.1"/>
</dbReference>
<evidence type="ECO:0000256" key="9">
    <source>
        <dbReference type="ARBA" id="ARBA00023128"/>
    </source>
</evidence>
<dbReference type="PANTHER" id="PTHR11804">
    <property type="entry name" value="PROTEASE M3 THIMET OLIGOPEPTIDASE-RELATED"/>
    <property type="match status" value="1"/>
</dbReference>
<feature type="domain" description="Peptidase M3A/M3B catalytic" evidence="12">
    <location>
        <begin position="190"/>
        <end position="620"/>
    </location>
</feature>
<dbReference type="STRING" id="554065.E1ZT95"/>
<proteinExistence type="inferred from homology"/>
<organism evidence="14">
    <name type="scientific">Chlorella variabilis</name>
    <name type="common">Green alga</name>
    <dbReference type="NCBI Taxonomy" id="554065"/>
    <lineage>
        <taxon>Eukaryota</taxon>
        <taxon>Viridiplantae</taxon>
        <taxon>Chlorophyta</taxon>
        <taxon>core chlorophytes</taxon>
        <taxon>Trebouxiophyceae</taxon>
        <taxon>Chlorellales</taxon>
        <taxon>Chlorellaceae</taxon>
        <taxon>Chlorella clade</taxon>
        <taxon>Chlorella</taxon>
    </lineage>
</organism>
<dbReference type="GO" id="GO:0006508">
    <property type="term" value="P:proteolysis"/>
    <property type="evidence" value="ECO:0007669"/>
    <property type="project" value="UniProtKB-KW"/>
</dbReference>
<evidence type="ECO:0000256" key="4">
    <source>
        <dbReference type="ARBA" id="ARBA00022723"/>
    </source>
</evidence>
<keyword evidence="7" id="KW-0809">Transit peptide</keyword>
<dbReference type="EMBL" id="GL433870">
    <property type="protein sequence ID" value="EFN50935.1"/>
    <property type="molecule type" value="Genomic_DNA"/>
</dbReference>
<keyword evidence="8 10" id="KW-0482">Metalloprotease</keyword>
<feature type="non-terminal residue" evidence="13">
    <location>
        <position position="1"/>
    </location>
</feature>
<keyword evidence="6 10" id="KW-0862">Zinc</keyword>
<gene>
    <name evidence="13" type="ORF">CHLNCDRAFT_28509</name>
</gene>
<evidence type="ECO:0000256" key="11">
    <source>
        <dbReference type="SAM" id="MobiDB-lite"/>
    </source>
</evidence>
<keyword evidence="9" id="KW-0496">Mitochondrion</keyword>
<dbReference type="InterPro" id="IPR001567">
    <property type="entry name" value="Pept_M3A_M3B_dom"/>
</dbReference>
<keyword evidence="14" id="KW-1185">Reference proteome</keyword>
<dbReference type="SUPFAM" id="SSF55486">
    <property type="entry name" value="Metalloproteases ('zincins'), catalytic domain"/>
    <property type="match status" value="1"/>
</dbReference>
<evidence type="ECO:0000256" key="7">
    <source>
        <dbReference type="ARBA" id="ARBA00022946"/>
    </source>
</evidence>
<keyword evidence="4 10" id="KW-0479">Metal-binding</keyword>
<comment type="subcellular location">
    <subcellularLocation>
        <location evidence="1">Mitochondrion</location>
    </subcellularLocation>
</comment>
<dbReference type="Proteomes" id="UP000008141">
    <property type="component" value="Unassembled WGS sequence"/>
</dbReference>
<dbReference type="GO" id="GO:0005739">
    <property type="term" value="C:mitochondrion"/>
    <property type="evidence" value="ECO:0007669"/>
    <property type="project" value="UniProtKB-SubCell"/>
</dbReference>
<dbReference type="InParanoid" id="E1ZT95"/>
<evidence type="ECO:0000256" key="2">
    <source>
        <dbReference type="ARBA" id="ARBA00006040"/>
    </source>
</evidence>
<accession>E1ZT95</accession>
<comment type="similarity">
    <text evidence="2 10">Belongs to the peptidase M3 family.</text>
</comment>
<dbReference type="GeneID" id="17350370"/>
<dbReference type="Gene3D" id="1.10.1370.10">
    <property type="entry name" value="Neurolysin, domain 3"/>
    <property type="match status" value="1"/>
</dbReference>
<dbReference type="GO" id="GO:0046872">
    <property type="term" value="F:metal ion binding"/>
    <property type="evidence" value="ECO:0007669"/>
    <property type="project" value="UniProtKB-UniRule"/>
</dbReference>
<feature type="region of interest" description="Disordered" evidence="11">
    <location>
        <begin position="674"/>
        <end position="713"/>
    </location>
</feature>
<dbReference type="FunCoup" id="E1ZT95">
    <property type="interactions" value="1363"/>
</dbReference>
<dbReference type="eggNOG" id="KOG2090">
    <property type="taxonomic scope" value="Eukaryota"/>
</dbReference>
<evidence type="ECO:0000256" key="6">
    <source>
        <dbReference type="ARBA" id="ARBA00022833"/>
    </source>
</evidence>
<sequence length="726" mass="78161">LVGEVVRAPPSAAVVRLLDDISDTLCQVLDAAEFCRNVHADEEWRRQAQQASSLRDLPDCLGSSMQTESQTLCKTAAAAPLLSIPEEEVLVGRMLQRDFERYGVHLSGSQRDRMTHLVHRGQALGMQFTHNVLDPAQLGSLELRGGLAEAASRLPHHLQKRLRPLAAPGGGGAVQGLACLADTSMLQSLLRSSRDEGLRRAAFQACHRQPAANLAVLDALVEARHEVARLMGFDSYSAYQLDSFSLASRPAAVAAFLRRFAADIAPKCEEEAAEMARLKRLCSGSTGGGTAAVQPWDRHFLMAAARSGEEAEALASLPAYLELERVVEGLSDLLRRSMGVQLQERALAEGEGWAPGVRKLAAVHDTDGFLGVVYLDLYRRPQKFPSAAHFTLRCGRSLPDGSYQASCFPGPALVLHFRCLTIVAFLALQVEMLFHEFGHALNSLLSRTRFQHLAGKRALCCTRGPLDMVEVPSHTLELFASDPRVLSLFAAHRSSGEAVPPRLLAHLEASKRRWVALEQQTQLQYCLIDQLLHGPDPPTGHAGEEQVADIMRQHSALGHAEGCHPHIRFTHLVGYGATYYSYLYAQCLSAAVWRDHLAPNPTGREAGELLRHRLLEVGGTGGSTAWGRAGGVMCGAASDPACLPTLACVAPAPAWLLQPGGAKEAHCMVEDLLSSPTTSTSTSHSSSSSSSASSSGSNSSGGLCQAGGGWYPDPEAMLRQQHLLPA</sequence>
<evidence type="ECO:0000313" key="13">
    <source>
        <dbReference type="EMBL" id="EFN50935.1"/>
    </source>
</evidence>
<dbReference type="InterPro" id="IPR033851">
    <property type="entry name" value="M3A_MIP"/>
</dbReference>
<evidence type="ECO:0000256" key="10">
    <source>
        <dbReference type="RuleBase" id="RU003435"/>
    </source>
</evidence>
<dbReference type="KEGG" id="cvr:CHLNCDRAFT_28509"/>
<comment type="cofactor">
    <cofactor evidence="10">
        <name>Zn(2+)</name>
        <dbReference type="ChEBI" id="CHEBI:29105"/>
    </cofactor>
    <text evidence="10">Binds 1 zinc ion.</text>
</comment>
<keyword evidence="3 10" id="KW-0645">Protease</keyword>
<evidence type="ECO:0000256" key="8">
    <source>
        <dbReference type="ARBA" id="ARBA00023049"/>
    </source>
</evidence>
<dbReference type="OMA" id="AWDVEYY"/>
<dbReference type="CDD" id="cd06457">
    <property type="entry name" value="M3A_MIP"/>
    <property type="match status" value="1"/>
</dbReference>
<evidence type="ECO:0000256" key="1">
    <source>
        <dbReference type="ARBA" id="ARBA00004173"/>
    </source>
</evidence>
<keyword evidence="5 10" id="KW-0378">Hydrolase</keyword>
<dbReference type="InterPro" id="IPR024079">
    <property type="entry name" value="MetalloPept_cat_dom_sf"/>
</dbReference>
<dbReference type="GO" id="GO:0006518">
    <property type="term" value="P:peptide metabolic process"/>
    <property type="evidence" value="ECO:0007669"/>
    <property type="project" value="TreeGrafter"/>
</dbReference>
<reference evidence="13 14" key="1">
    <citation type="journal article" date="2010" name="Plant Cell">
        <title>The Chlorella variabilis NC64A genome reveals adaptation to photosymbiosis, coevolution with viruses, and cryptic sex.</title>
        <authorList>
            <person name="Blanc G."/>
            <person name="Duncan G."/>
            <person name="Agarkova I."/>
            <person name="Borodovsky M."/>
            <person name="Gurnon J."/>
            <person name="Kuo A."/>
            <person name="Lindquist E."/>
            <person name="Lucas S."/>
            <person name="Pangilinan J."/>
            <person name="Polle J."/>
            <person name="Salamov A."/>
            <person name="Terry A."/>
            <person name="Yamada T."/>
            <person name="Dunigan D.D."/>
            <person name="Grigoriev I.V."/>
            <person name="Claverie J.M."/>
            <person name="Van Etten J.L."/>
        </authorList>
    </citation>
    <scope>NUCLEOTIDE SEQUENCE [LARGE SCALE GENOMIC DNA]</scope>
    <source>
        <strain evidence="13 14">NC64A</strain>
    </source>
</reference>
<evidence type="ECO:0000256" key="3">
    <source>
        <dbReference type="ARBA" id="ARBA00022670"/>
    </source>
</evidence>
<dbReference type="OrthoDB" id="17530at2759"/>
<evidence type="ECO:0000313" key="14">
    <source>
        <dbReference type="Proteomes" id="UP000008141"/>
    </source>
</evidence>
<dbReference type="InterPro" id="IPR024077">
    <property type="entry name" value="Neurolysin/TOP_dom2"/>
</dbReference>
<evidence type="ECO:0000259" key="12">
    <source>
        <dbReference type="Pfam" id="PF01432"/>
    </source>
</evidence>
<evidence type="ECO:0000256" key="5">
    <source>
        <dbReference type="ARBA" id="ARBA00022801"/>
    </source>
</evidence>
<feature type="compositionally biased region" description="Low complexity" evidence="11">
    <location>
        <begin position="674"/>
        <end position="700"/>
    </location>
</feature>
<dbReference type="PANTHER" id="PTHR11804:SF79">
    <property type="entry name" value="MITOCHONDRIAL INTERMEDIATE PEPTIDASE"/>
    <property type="match status" value="1"/>
</dbReference>
<dbReference type="GO" id="GO:0004222">
    <property type="term" value="F:metalloendopeptidase activity"/>
    <property type="evidence" value="ECO:0007669"/>
    <property type="project" value="InterPro"/>
</dbReference>
<dbReference type="Pfam" id="PF01432">
    <property type="entry name" value="Peptidase_M3"/>
    <property type="match status" value="1"/>
</dbReference>
<name>E1ZT95_CHLVA</name>